<dbReference type="KEGG" id="phc:BBI08_06195"/>
<sequence>MRQNNLCTKLLNKIKMMKLQIYSSKSDFYEIAMTEHGEPVLLGIAESDENSLTIQLLYTDTTKFYRSTLLGSFVNDQMVIGDIKVLYKPSYSPKLTKPFRRGYGTLLMNQALEIAKQRGIKKVTGNMVSFDEEERKRQINFYTKCGFTIDSQNQLLKIL</sequence>
<dbReference type="Pfam" id="PF00583">
    <property type="entry name" value="Acetyltransf_1"/>
    <property type="match status" value="1"/>
</dbReference>
<dbReference type="EMBL" id="CP016537">
    <property type="protein sequence ID" value="ANU13455.1"/>
    <property type="molecule type" value="Genomic_DNA"/>
</dbReference>
<dbReference type="Gene3D" id="3.40.630.30">
    <property type="match status" value="1"/>
</dbReference>
<dbReference type="InterPro" id="IPR000182">
    <property type="entry name" value="GNAT_dom"/>
</dbReference>
<dbReference type="STRING" id="1215089.BBI08_06195"/>
<evidence type="ECO:0000313" key="2">
    <source>
        <dbReference type="EMBL" id="ANU13455.1"/>
    </source>
</evidence>
<protein>
    <recommendedName>
        <fullName evidence="1">N-acetyltransferase domain-containing protein</fullName>
    </recommendedName>
</protein>
<dbReference type="GO" id="GO:0016747">
    <property type="term" value="F:acyltransferase activity, transferring groups other than amino-acyl groups"/>
    <property type="evidence" value="ECO:0007669"/>
    <property type="project" value="InterPro"/>
</dbReference>
<evidence type="ECO:0000259" key="1">
    <source>
        <dbReference type="PROSITE" id="PS51186"/>
    </source>
</evidence>
<dbReference type="AlphaFoldDB" id="A0A1C7DPR4"/>
<accession>A0A1C7DPR4</accession>
<dbReference type="OrthoDB" id="2863784at2"/>
<reference evidence="3" key="1">
    <citation type="submission" date="2016-07" db="EMBL/GenBank/DDBJ databases">
        <authorList>
            <person name="See-Too W.S."/>
        </authorList>
    </citation>
    <scope>NUCLEOTIDE SEQUENCE [LARGE SCALE GENOMIC DNA]</scope>
    <source>
        <strain evidence="3">DSM 24743</strain>
    </source>
</reference>
<reference evidence="3" key="2">
    <citation type="submission" date="2016-10" db="EMBL/GenBank/DDBJ databases">
        <authorList>
            <person name="See-Too W.S."/>
        </authorList>
    </citation>
    <scope>NUCLEOTIDE SEQUENCE [LARGE SCALE GENOMIC DNA]</scope>
    <source>
        <strain evidence="3">DSM 24743</strain>
    </source>
</reference>
<dbReference type="CDD" id="cd04301">
    <property type="entry name" value="NAT_SF"/>
    <property type="match status" value="1"/>
</dbReference>
<dbReference type="PROSITE" id="PS51186">
    <property type="entry name" value="GNAT"/>
    <property type="match status" value="1"/>
</dbReference>
<dbReference type="Proteomes" id="UP000092687">
    <property type="component" value="Chromosome"/>
</dbReference>
<keyword evidence="3" id="KW-1185">Reference proteome</keyword>
<proteinExistence type="predicted"/>
<feature type="domain" description="N-acetyltransferase" evidence="1">
    <location>
        <begin position="100"/>
        <end position="159"/>
    </location>
</feature>
<evidence type="ECO:0000313" key="3">
    <source>
        <dbReference type="Proteomes" id="UP000092687"/>
    </source>
</evidence>
<gene>
    <name evidence="2" type="ORF">BBI08_06195</name>
</gene>
<dbReference type="SUPFAM" id="SSF55729">
    <property type="entry name" value="Acyl-CoA N-acyltransferases (Nat)"/>
    <property type="match status" value="1"/>
</dbReference>
<name>A0A1C7DPR4_9BACL</name>
<organism evidence="2 3">
    <name type="scientific">Planococcus halocryophilus</name>
    <dbReference type="NCBI Taxonomy" id="1215089"/>
    <lineage>
        <taxon>Bacteria</taxon>
        <taxon>Bacillati</taxon>
        <taxon>Bacillota</taxon>
        <taxon>Bacilli</taxon>
        <taxon>Bacillales</taxon>
        <taxon>Caryophanaceae</taxon>
        <taxon>Planococcus</taxon>
    </lineage>
</organism>
<dbReference type="InterPro" id="IPR016181">
    <property type="entry name" value="Acyl_CoA_acyltransferase"/>
</dbReference>